<dbReference type="InterPro" id="IPR019410">
    <property type="entry name" value="Methyltransf_16"/>
</dbReference>
<dbReference type="EMBL" id="FO082268">
    <property type="protein sequence ID" value="CCO18681.1"/>
    <property type="molecule type" value="Genomic_DNA"/>
</dbReference>
<dbReference type="PANTHER" id="PTHR14614">
    <property type="entry name" value="HEPATOCELLULAR CARCINOMA-ASSOCIATED ANTIGEN"/>
    <property type="match status" value="1"/>
</dbReference>
<dbReference type="KEGG" id="bpg:Bathy11g00260"/>
<dbReference type="RefSeq" id="XP_007510336.1">
    <property type="nucleotide sequence ID" value="XM_007510274.1"/>
</dbReference>
<dbReference type="Pfam" id="PF10294">
    <property type="entry name" value="Methyltransf_16"/>
    <property type="match status" value="1"/>
</dbReference>
<accession>K8EKW2</accession>
<dbReference type="SUPFAM" id="SSF53335">
    <property type="entry name" value="S-adenosyl-L-methionine-dependent methyltransferases"/>
    <property type="match status" value="1"/>
</dbReference>
<dbReference type="GeneID" id="19012713"/>
<dbReference type="STRING" id="41875.K8EKW2"/>
<organism evidence="1 2">
    <name type="scientific">Bathycoccus prasinos</name>
    <dbReference type="NCBI Taxonomy" id="41875"/>
    <lineage>
        <taxon>Eukaryota</taxon>
        <taxon>Viridiplantae</taxon>
        <taxon>Chlorophyta</taxon>
        <taxon>Mamiellophyceae</taxon>
        <taxon>Mamiellales</taxon>
        <taxon>Bathycoccaceae</taxon>
        <taxon>Bathycoccus</taxon>
    </lineage>
</organism>
<keyword evidence="2" id="KW-1185">Reference proteome</keyword>
<reference evidence="1 2" key="1">
    <citation type="submission" date="2011-10" db="EMBL/GenBank/DDBJ databases">
        <authorList>
            <person name="Genoscope - CEA"/>
        </authorList>
    </citation>
    <scope>NUCLEOTIDE SEQUENCE [LARGE SCALE GENOMIC DNA]</scope>
    <source>
        <strain evidence="1 2">RCC 1105</strain>
    </source>
</reference>
<dbReference type="Gene3D" id="3.40.50.150">
    <property type="entry name" value="Vaccinia Virus protein VP39"/>
    <property type="match status" value="1"/>
</dbReference>
<evidence type="ECO:0000313" key="1">
    <source>
        <dbReference type="EMBL" id="CCO18681.1"/>
    </source>
</evidence>
<gene>
    <name evidence="1" type="ordered locus">Bathy11g00260</name>
</gene>
<dbReference type="Proteomes" id="UP000198341">
    <property type="component" value="Chromosome 11"/>
</dbReference>
<name>K8EKW2_9CHLO</name>
<dbReference type="OrthoDB" id="407325at2759"/>
<dbReference type="eggNOG" id="KOG2497">
    <property type="taxonomic scope" value="Eukaryota"/>
</dbReference>
<dbReference type="AlphaFoldDB" id="K8EKW2"/>
<protein>
    <submittedName>
        <fullName evidence="1">Uncharacterized protein</fullName>
    </submittedName>
</protein>
<sequence>MQTDVHRIRCSRRHREDVCRLGGESETRRRVEEVEEFVIKISHRKLLGTEEEEEKGKEENDKEDEFAIDPYFFDDGYSVAATTGFARVWEGASVFTDFLVQECPNLTLRKNVVELGSGVGLCGVAVAIANEANVTLTDLPSVVEGVLRQNITQNSTSLTENGWHRVIGPQGGLARAVALNWEKPMDCHHLTASEKYIDAVDVIIAAECIWLADLLDCFCETLNILFEREKKLRSRTPQCFICCRDRSRKDSKVKIFASEEMVEAAFSRHALAFDVMREFPSTIEQNRCVKIYSLSKK</sequence>
<evidence type="ECO:0000313" key="2">
    <source>
        <dbReference type="Proteomes" id="UP000198341"/>
    </source>
</evidence>
<proteinExistence type="predicted"/>
<dbReference type="InterPro" id="IPR029063">
    <property type="entry name" value="SAM-dependent_MTases_sf"/>
</dbReference>